<reference evidence="9 10" key="1">
    <citation type="journal article" date="2021" name="Elife">
        <title>Chloroplast acquisition without the gene transfer in kleptoplastic sea slugs, Plakobranchus ocellatus.</title>
        <authorList>
            <person name="Maeda T."/>
            <person name="Takahashi S."/>
            <person name="Yoshida T."/>
            <person name="Shimamura S."/>
            <person name="Takaki Y."/>
            <person name="Nagai Y."/>
            <person name="Toyoda A."/>
            <person name="Suzuki Y."/>
            <person name="Arimoto A."/>
            <person name="Ishii H."/>
            <person name="Satoh N."/>
            <person name="Nishiyama T."/>
            <person name="Hasebe M."/>
            <person name="Maruyama T."/>
            <person name="Minagawa J."/>
            <person name="Obokata J."/>
            <person name="Shigenobu S."/>
        </authorList>
    </citation>
    <scope>NUCLEOTIDE SEQUENCE [LARGE SCALE GENOMIC DNA]</scope>
</reference>
<feature type="signal peptide" evidence="7">
    <location>
        <begin position="1"/>
        <end position="27"/>
    </location>
</feature>
<dbReference type="PANTHER" id="PTHR10342:SF274">
    <property type="entry name" value="ARYLSULFATASE B"/>
    <property type="match status" value="1"/>
</dbReference>
<comment type="caution">
    <text evidence="9">The sequence shown here is derived from an EMBL/GenBank/DDBJ whole genome shotgun (WGS) entry which is preliminary data.</text>
</comment>
<dbReference type="PROSITE" id="PS00149">
    <property type="entry name" value="SULFATASE_2"/>
    <property type="match status" value="1"/>
</dbReference>
<keyword evidence="3" id="KW-0479">Metal-binding</keyword>
<evidence type="ECO:0000256" key="7">
    <source>
        <dbReference type="SAM" id="SignalP"/>
    </source>
</evidence>
<evidence type="ECO:0000256" key="2">
    <source>
        <dbReference type="ARBA" id="ARBA00008779"/>
    </source>
</evidence>
<evidence type="ECO:0000256" key="4">
    <source>
        <dbReference type="ARBA" id="ARBA00022801"/>
    </source>
</evidence>
<name>A0AAV4AV40_9GAST</name>
<evidence type="ECO:0000259" key="8">
    <source>
        <dbReference type="Pfam" id="PF00884"/>
    </source>
</evidence>
<gene>
    <name evidence="9" type="ORF">PoB_003774800</name>
</gene>
<feature type="domain" description="Sulfatase N-terminal" evidence="8">
    <location>
        <begin position="32"/>
        <end position="209"/>
    </location>
</feature>
<dbReference type="GO" id="GO:0008484">
    <property type="term" value="F:sulfuric ester hydrolase activity"/>
    <property type="evidence" value="ECO:0007669"/>
    <property type="project" value="InterPro"/>
</dbReference>
<feature type="chain" id="PRO_5043595876" evidence="7">
    <location>
        <begin position="28"/>
        <end position="215"/>
    </location>
</feature>
<evidence type="ECO:0000313" key="9">
    <source>
        <dbReference type="EMBL" id="GFO11243.1"/>
    </source>
</evidence>
<evidence type="ECO:0000256" key="6">
    <source>
        <dbReference type="ARBA" id="ARBA00023180"/>
    </source>
</evidence>
<proteinExistence type="inferred from homology"/>
<evidence type="ECO:0000256" key="1">
    <source>
        <dbReference type="ARBA" id="ARBA00001913"/>
    </source>
</evidence>
<protein>
    <submittedName>
        <fullName evidence="9">Arylsulfatase b</fullName>
    </submittedName>
</protein>
<dbReference type="InterPro" id="IPR047115">
    <property type="entry name" value="ARSB"/>
</dbReference>
<dbReference type="SUPFAM" id="SSF53649">
    <property type="entry name" value="Alkaline phosphatase-like"/>
    <property type="match status" value="1"/>
</dbReference>
<keyword evidence="4" id="KW-0378">Hydrolase</keyword>
<keyword evidence="5" id="KW-0106">Calcium</keyword>
<dbReference type="InterPro" id="IPR024607">
    <property type="entry name" value="Sulfatase_CS"/>
</dbReference>
<comment type="similarity">
    <text evidence="2">Belongs to the sulfatase family.</text>
</comment>
<dbReference type="InterPro" id="IPR017850">
    <property type="entry name" value="Alkaline_phosphatase_core_sf"/>
</dbReference>
<sequence length="215" mass="24734">MLPSLFIQRLTLILTLATNLLTYYAYGQNIQPNIVFVLADDFGYNDIGYHSSQISVGQAGEKRCHLRELLRPAHLYTNSEPTFVRAIHTGLQHGIIEPEQPNALPLDCPTITDQLKRAGYSTHMVGKWHLGFYEDAYLPWKRGFDTYYGYLTQSENYFTHTAPFNIKNGKPYLDFRSEMTPVRNESGHYSTHIFTSKAIDLVHSHNRSKARFDML</sequence>
<dbReference type="PANTHER" id="PTHR10342">
    <property type="entry name" value="ARYLSULFATASE"/>
    <property type="match status" value="1"/>
</dbReference>
<accession>A0AAV4AV40</accession>
<dbReference type="Proteomes" id="UP000735302">
    <property type="component" value="Unassembled WGS sequence"/>
</dbReference>
<organism evidence="9 10">
    <name type="scientific">Plakobranchus ocellatus</name>
    <dbReference type="NCBI Taxonomy" id="259542"/>
    <lineage>
        <taxon>Eukaryota</taxon>
        <taxon>Metazoa</taxon>
        <taxon>Spiralia</taxon>
        <taxon>Lophotrochozoa</taxon>
        <taxon>Mollusca</taxon>
        <taxon>Gastropoda</taxon>
        <taxon>Heterobranchia</taxon>
        <taxon>Euthyneura</taxon>
        <taxon>Panpulmonata</taxon>
        <taxon>Sacoglossa</taxon>
        <taxon>Placobranchoidea</taxon>
        <taxon>Plakobranchidae</taxon>
        <taxon>Plakobranchus</taxon>
    </lineage>
</organism>
<dbReference type="Gene3D" id="3.40.720.10">
    <property type="entry name" value="Alkaline Phosphatase, subunit A"/>
    <property type="match status" value="2"/>
</dbReference>
<dbReference type="InterPro" id="IPR000917">
    <property type="entry name" value="Sulfatase_N"/>
</dbReference>
<dbReference type="AlphaFoldDB" id="A0AAV4AV40"/>
<evidence type="ECO:0000313" key="10">
    <source>
        <dbReference type="Proteomes" id="UP000735302"/>
    </source>
</evidence>
<keyword evidence="10" id="KW-1185">Reference proteome</keyword>
<comment type="cofactor">
    <cofactor evidence="1">
        <name>Ca(2+)</name>
        <dbReference type="ChEBI" id="CHEBI:29108"/>
    </cofactor>
</comment>
<keyword evidence="6" id="KW-0325">Glycoprotein</keyword>
<keyword evidence="7" id="KW-0732">Signal</keyword>
<dbReference type="EMBL" id="BLXT01004258">
    <property type="protein sequence ID" value="GFO11243.1"/>
    <property type="molecule type" value="Genomic_DNA"/>
</dbReference>
<dbReference type="GO" id="GO:0046872">
    <property type="term" value="F:metal ion binding"/>
    <property type="evidence" value="ECO:0007669"/>
    <property type="project" value="UniProtKB-KW"/>
</dbReference>
<evidence type="ECO:0000256" key="3">
    <source>
        <dbReference type="ARBA" id="ARBA00022723"/>
    </source>
</evidence>
<dbReference type="Pfam" id="PF00884">
    <property type="entry name" value="Sulfatase"/>
    <property type="match status" value="1"/>
</dbReference>
<evidence type="ECO:0000256" key="5">
    <source>
        <dbReference type="ARBA" id="ARBA00022837"/>
    </source>
</evidence>